<dbReference type="EMBL" id="CP036272">
    <property type="protein sequence ID" value="QDT62789.1"/>
    <property type="molecule type" value="Genomic_DNA"/>
</dbReference>
<feature type="compositionally biased region" description="Basic and acidic residues" evidence="5">
    <location>
        <begin position="103"/>
        <end position="132"/>
    </location>
</feature>
<reference evidence="7 8" key="1">
    <citation type="submission" date="2019-02" db="EMBL/GenBank/DDBJ databases">
        <title>Deep-cultivation of Planctomycetes and their phenomic and genomic characterization uncovers novel biology.</title>
        <authorList>
            <person name="Wiegand S."/>
            <person name="Jogler M."/>
            <person name="Boedeker C."/>
            <person name="Pinto D."/>
            <person name="Vollmers J."/>
            <person name="Rivas-Marin E."/>
            <person name="Kohn T."/>
            <person name="Peeters S.H."/>
            <person name="Heuer A."/>
            <person name="Rast P."/>
            <person name="Oberbeckmann S."/>
            <person name="Bunk B."/>
            <person name="Jeske O."/>
            <person name="Meyerdierks A."/>
            <person name="Storesund J.E."/>
            <person name="Kallscheuer N."/>
            <person name="Luecker S."/>
            <person name="Lage O.M."/>
            <person name="Pohl T."/>
            <person name="Merkel B.J."/>
            <person name="Hornburger P."/>
            <person name="Mueller R.-W."/>
            <person name="Bruemmer F."/>
            <person name="Labrenz M."/>
            <person name="Spormann A.M."/>
            <person name="Op den Camp H."/>
            <person name="Overmann J."/>
            <person name="Amann R."/>
            <person name="Jetten M.S.M."/>
            <person name="Mascher T."/>
            <person name="Medema M.H."/>
            <person name="Devos D.P."/>
            <person name="Kaster A.-K."/>
            <person name="Ovreas L."/>
            <person name="Rohde M."/>
            <person name="Galperin M.Y."/>
            <person name="Jogler C."/>
        </authorList>
    </citation>
    <scope>NUCLEOTIDE SEQUENCE [LARGE SCALE GENOMIC DNA]</scope>
    <source>
        <strain evidence="7 8">SV_7m_r</strain>
    </source>
</reference>
<proteinExistence type="predicted"/>
<evidence type="ECO:0000313" key="7">
    <source>
        <dbReference type="EMBL" id="QDT62789.1"/>
    </source>
</evidence>
<sequence>MSPIALLFVYCIFIFTAATAGGRLSEIIRMTHLRTQLLMSAVGGLMIGVALLHLLPHAVELLQSASSAGLGALFGLLSMFLLIRLFHTHDHGVLDSDNEATEHDRHCSHCSHHPDEHDHTHGHDSAGDDKPDQSSPKHGHNHSRRLGWGGVFFGLSLHTLIDGVALSSSVIADTKHGAWMDLAGIGTFLVIVLHIPLDSFAITSVMSRQGWSVSAQRLANFLFSIACPLGAFLMYAGVTTIISDERVLGWGLAVSAGFFICIALADLLPEVAFHDHDRAKLTMALLLGVSIALIIENLPGHRHDHKHSHDELSPHSHSGAPPSTPDLNAIEPLSHSMPTILDHHSGSPNASTNGGSLTFSKA</sequence>
<dbReference type="RefSeq" id="WP_145277787.1">
    <property type="nucleotide sequence ID" value="NZ_CP036272.1"/>
</dbReference>
<keyword evidence="4 6" id="KW-0472">Membrane</keyword>
<dbReference type="PANTHER" id="PTHR11040">
    <property type="entry name" value="ZINC/IRON TRANSPORTER"/>
    <property type="match status" value="1"/>
</dbReference>
<evidence type="ECO:0000256" key="4">
    <source>
        <dbReference type="ARBA" id="ARBA00023136"/>
    </source>
</evidence>
<feature type="transmembrane region" description="Helical" evidence="6">
    <location>
        <begin position="6"/>
        <end position="25"/>
    </location>
</feature>
<feature type="compositionally biased region" description="Polar residues" evidence="5">
    <location>
        <begin position="346"/>
        <end position="362"/>
    </location>
</feature>
<dbReference type="Pfam" id="PF02535">
    <property type="entry name" value="Zip"/>
    <property type="match status" value="1"/>
</dbReference>
<feature type="transmembrane region" description="Helical" evidence="6">
    <location>
        <begin position="248"/>
        <end position="269"/>
    </location>
</feature>
<feature type="transmembrane region" description="Helical" evidence="6">
    <location>
        <begin position="146"/>
        <end position="172"/>
    </location>
</feature>
<comment type="subcellular location">
    <subcellularLocation>
        <location evidence="1">Membrane</location>
        <topology evidence="1">Multi-pass membrane protein</topology>
    </subcellularLocation>
</comment>
<feature type="region of interest" description="Disordered" evidence="5">
    <location>
        <begin position="302"/>
        <end position="362"/>
    </location>
</feature>
<keyword evidence="2 6" id="KW-0812">Transmembrane</keyword>
<feature type="transmembrane region" description="Helical" evidence="6">
    <location>
        <begin position="281"/>
        <end position="298"/>
    </location>
</feature>
<dbReference type="InterPro" id="IPR003689">
    <property type="entry name" value="ZIP"/>
</dbReference>
<evidence type="ECO:0000256" key="2">
    <source>
        <dbReference type="ARBA" id="ARBA00022692"/>
    </source>
</evidence>
<accession>A0A517T334</accession>
<keyword evidence="3 6" id="KW-1133">Transmembrane helix</keyword>
<dbReference type="PANTHER" id="PTHR11040:SF44">
    <property type="entry name" value="PROTEIN ZNTC-RELATED"/>
    <property type="match status" value="1"/>
</dbReference>
<name>A0A517T334_9BACT</name>
<feature type="transmembrane region" description="Helical" evidence="6">
    <location>
        <begin position="37"/>
        <end position="55"/>
    </location>
</feature>
<feature type="region of interest" description="Disordered" evidence="5">
    <location>
        <begin position="103"/>
        <end position="142"/>
    </location>
</feature>
<evidence type="ECO:0000313" key="8">
    <source>
        <dbReference type="Proteomes" id="UP000315003"/>
    </source>
</evidence>
<organism evidence="7 8">
    <name type="scientific">Stieleria bergensis</name>
    <dbReference type="NCBI Taxonomy" id="2528025"/>
    <lineage>
        <taxon>Bacteria</taxon>
        <taxon>Pseudomonadati</taxon>
        <taxon>Planctomycetota</taxon>
        <taxon>Planctomycetia</taxon>
        <taxon>Pirellulales</taxon>
        <taxon>Pirellulaceae</taxon>
        <taxon>Stieleria</taxon>
    </lineage>
</organism>
<feature type="transmembrane region" description="Helical" evidence="6">
    <location>
        <begin position="178"/>
        <end position="197"/>
    </location>
</feature>
<feature type="transmembrane region" description="Helical" evidence="6">
    <location>
        <begin position="218"/>
        <end position="242"/>
    </location>
</feature>
<dbReference type="Proteomes" id="UP000315003">
    <property type="component" value="Chromosome"/>
</dbReference>
<dbReference type="GO" id="GO:0016020">
    <property type="term" value="C:membrane"/>
    <property type="evidence" value="ECO:0007669"/>
    <property type="project" value="UniProtKB-SubCell"/>
</dbReference>
<dbReference type="AlphaFoldDB" id="A0A517T334"/>
<feature type="transmembrane region" description="Helical" evidence="6">
    <location>
        <begin position="61"/>
        <end position="83"/>
    </location>
</feature>
<evidence type="ECO:0000256" key="5">
    <source>
        <dbReference type="SAM" id="MobiDB-lite"/>
    </source>
</evidence>
<evidence type="ECO:0000256" key="6">
    <source>
        <dbReference type="SAM" id="Phobius"/>
    </source>
</evidence>
<keyword evidence="8" id="KW-1185">Reference proteome</keyword>
<dbReference type="OrthoDB" id="5739025at2"/>
<dbReference type="GO" id="GO:0005385">
    <property type="term" value="F:zinc ion transmembrane transporter activity"/>
    <property type="evidence" value="ECO:0007669"/>
    <property type="project" value="TreeGrafter"/>
</dbReference>
<gene>
    <name evidence="7" type="ORF">SV7mr_53400</name>
</gene>
<evidence type="ECO:0000256" key="1">
    <source>
        <dbReference type="ARBA" id="ARBA00004141"/>
    </source>
</evidence>
<evidence type="ECO:0000256" key="3">
    <source>
        <dbReference type="ARBA" id="ARBA00022989"/>
    </source>
</evidence>
<protein>
    <submittedName>
        <fullName evidence="7">Zinc transporter ZupT</fullName>
    </submittedName>
</protein>